<dbReference type="HOGENOM" id="CLU_2092689_0_0_11"/>
<evidence type="ECO:0000313" key="1">
    <source>
        <dbReference type="EMBL" id="BAB98619.1"/>
    </source>
</evidence>
<reference evidence="2" key="1">
    <citation type="journal article" date="2003" name="Appl. Microbiol. Biotechnol.">
        <title>The Corynebacterium glutamicum genome: features and impacts on biotechnological processes.</title>
        <authorList>
            <person name="Ikeda M."/>
            <person name="Nakagawa S."/>
        </authorList>
    </citation>
    <scope>NUCLEOTIDE SEQUENCE [LARGE SCALE GENOMIC DNA]</scope>
    <source>
        <strain evidence="2">ATCC 13032 / DSM 20300 / BCRC 11384 / JCM 1318 / LMG 3730 / NCIMB 10025</strain>
    </source>
</reference>
<proteinExistence type="predicted"/>
<gene>
    <name evidence="1" type="ordered locus">Cgl1226</name>
</gene>
<dbReference type="Proteomes" id="UP000000582">
    <property type="component" value="Chromosome"/>
</dbReference>
<name>Q8NR38_CORGL</name>
<dbReference type="AlphaFoldDB" id="Q8NR38"/>
<dbReference type="KEGG" id="cgl:Cgl1226"/>
<evidence type="ECO:0000313" key="2">
    <source>
        <dbReference type="Proteomes" id="UP000000582"/>
    </source>
</evidence>
<keyword evidence="2" id="KW-1185">Reference proteome</keyword>
<dbReference type="BioCyc" id="CORYNE:G18NG-10799-MONOMER"/>
<protein>
    <submittedName>
        <fullName evidence="1">Uncharacterized protein</fullName>
    </submittedName>
</protein>
<organism evidence="1 2">
    <name type="scientific">Corynebacterium glutamicum (strain ATCC 13032 / DSM 20300 / JCM 1318 / BCRC 11384 / CCUG 27702 / LMG 3730 / NBRC 12168 / NCIMB 10025 / NRRL B-2784 / 534)</name>
    <dbReference type="NCBI Taxonomy" id="196627"/>
    <lineage>
        <taxon>Bacteria</taxon>
        <taxon>Bacillati</taxon>
        <taxon>Actinomycetota</taxon>
        <taxon>Actinomycetes</taxon>
        <taxon>Mycobacteriales</taxon>
        <taxon>Corynebacteriaceae</taxon>
        <taxon>Corynebacterium</taxon>
    </lineage>
</organism>
<accession>Q8NR38</accession>
<dbReference type="EMBL" id="BA000036">
    <property type="protein sequence ID" value="BAB98619.1"/>
    <property type="molecule type" value="Genomic_DNA"/>
</dbReference>
<sequence>MSDTRGERWGETCAYIAAAPQRGGDVEKRSPILFRQILRSTLKQLSPVLKVVIQLIRTLTGLNLSGNRMTPRSHRIRPRIYTKCPITRDIRNEKCIRLILIIRSGAHMNLNRLSRH</sequence>